<name>A0A067T6T1_GALM3</name>
<dbReference type="Proteomes" id="UP000027222">
    <property type="component" value="Unassembled WGS sequence"/>
</dbReference>
<evidence type="ECO:0008006" key="3">
    <source>
        <dbReference type="Google" id="ProtNLM"/>
    </source>
</evidence>
<dbReference type="AlphaFoldDB" id="A0A067T6T1"/>
<proteinExistence type="predicted"/>
<protein>
    <recommendedName>
        <fullName evidence="3">Fungal-type protein kinase domain-containing protein</fullName>
    </recommendedName>
</protein>
<dbReference type="OrthoDB" id="2747778at2759"/>
<dbReference type="HOGENOM" id="CLU_1461408_0_0_1"/>
<organism evidence="1 2">
    <name type="scientific">Galerina marginata (strain CBS 339.88)</name>
    <dbReference type="NCBI Taxonomy" id="685588"/>
    <lineage>
        <taxon>Eukaryota</taxon>
        <taxon>Fungi</taxon>
        <taxon>Dikarya</taxon>
        <taxon>Basidiomycota</taxon>
        <taxon>Agaricomycotina</taxon>
        <taxon>Agaricomycetes</taxon>
        <taxon>Agaricomycetidae</taxon>
        <taxon>Agaricales</taxon>
        <taxon>Agaricineae</taxon>
        <taxon>Strophariaceae</taxon>
        <taxon>Galerina</taxon>
    </lineage>
</organism>
<sequence length="185" mass="22019">MNITNSIERQRYHDLESFYHVICWVSLMHARHGLDGTSLLDILRQIFDCAVKVKGTVKASYTKKSYMRANDLTHETKFQNEPLACLLKALGRKFRHLYITGPERRDEESERAQARYAEDLKEHEEALMKIKLDREPMWAEDLFMEAIRQPDSKWGDISHYCHTLPPSRFCRREIHGHEDFQPYFF</sequence>
<keyword evidence="2" id="KW-1185">Reference proteome</keyword>
<evidence type="ECO:0000313" key="1">
    <source>
        <dbReference type="EMBL" id="KDR75624.1"/>
    </source>
</evidence>
<reference evidence="2" key="1">
    <citation type="journal article" date="2014" name="Proc. Natl. Acad. Sci. U.S.A.">
        <title>Extensive sampling of basidiomycete genomes demonstrates inadequacy of the white-rot/brown-rot paradigm for wood decay fungi.</title>
        <authorList>
            <person name="Riley R."/>
            <person name="Salamov A.A."/>
            <person name="Brown D.W."/>
            <person name="Nagy L.G."/>
            <person name="Floudas D."/>
            <person name="Held B.W."/>
            <person name="Levasseur A."/>
            <person name="Lombard V."/>
            <person name="Morin E."/>
            <person name="Otillar R."/>
            <person name="Lindquist E.A."/>
            <person name="Sun H."/>
            <person name="LaButti K.M."/>
            <person name="Schmutz J."/>
            <person name="Jabbour D."/>
            <person name="Luo H."/>
            <person name="Baker S.E."/>
            <person name="Pisabarro A.G."/>
            <person name="Walton J.D."/>
            <person name="Blanchette R.A."/>
            <person name="Henrissat B."/>
            <person name="Martin F."/>
            <person name="Cullen D."/>
            <person name="Hibbett D.S."/>
            <person name="Grigoriev I.V."/>
        </authorList>
    </citation>
    <scope>NUCLEOTIDE SEQUENCE [LARGE SCALE GENOMIC DNA]</scope>
    <source>
        <strain evidence="2">CBS 339.88</strain>
    </source>
</reference>
<accession>A0A067T6T1</accession>
<evidence type="ECO:0000313" key="2">
    <source>
        <dbReference type="Proteomes" id="UP000027222"/>
    </source>
</evidence>
<gene>
    <name evidence="1" type="ORF">GALMADRAFT_491327</name>
</gene>
<dbReference type="EMBL" id="KL142380">
    <property type="protein sequence ID" value="KDR75624.1"/>
    <property type="molecule type" value="Genomic_DNA"/>
</dbReference>